<sequence length="177" mass="19398">MLLDYFSSPVARRNLPWHQMELRSGSVDQWITAIKNLLGGGAVQVIEHILGTAAYGQQQIHIDLGQGPNGPSLGGIVIDPQQVPTRLAPGKLSCWPNFSATSHASKMVQGGMSISENHLLFQKSCQNPTGNLQPSSHVPSKQRNKTSFKERNLHLSSPHHSPHLPPQLRESQQLVVL</sequence>
<dbReference type="Proteomes" id="UP000037035">
    <property type="component" value="Unassembled WGS sequence"/>
</dbReference>
<accession>A0A0L6UBV4</accession>
<name>A0A0L6UBV4_9BASI</name>
<keyword evidence="3" id="KW-1185">Reference proteome</keyword>
<reference evidence="2 3" key="1">
    <citation type="submission" date="2015-08" db="EMBL/GenBank/DDBJ databases">
        <title>Next Generation Sequencing and Analysis of the Genome of Puccinia sorghi L Schw, the Causal Agent of Maize Common Rust.</title>
        <authorList>
            <person name="Rochi L."/>
            <person name="Burguener G."/>
            <person name="Darino M."/>
            <person name="Turjanski A."/>
            <person name="Kreff E."/>
            <person name="Dieguez M.J."/>
            <person name="Sacco F."/>
        </authorList>
    </citation>
    <scope>NUCLEOTIDE SEQUENCE [LARGE SCALE GENOMIC DNA]</scope>
    <source>
        <strain evidence="2 3">RO10H11247</strain>
    </source>
</reference>
<proteinExistence type="predicted"/>
<feature type="compositionally biased region" description="Polar residues" evidence="1">
    <location>
        <begin position="125"/>
        <end position="139"/>
    </location>
</feature>
<evidence type="ECO:0000313" key="3">
    <source>
        <dbReference type="Proteomes" id="UP000037035"/>
    </source>
</evidence>
<evidence type="ECO:0000256" key="1">
    <source>
        <dbReference type="SAM" id="MobiDB-lite"/>
    </source>
</evidence>
<dbReference type="OrthoDB" id="2516147at2759"/>
<feature type="region of interest" description="Disordered" evidence="1">
    <location>
        <begin position="125"/>
        <end position="177"/>
    </location>
</feature>
<organism evidence="2 3">
    <name type="scientific">Puccinia sorghi</name>
    <dbReference type="NCBI Taxonomy" id="27349"/>
    <lineage>
        <taxon>Eukaryota</taxon>
        <taxon>Fungi</taxon>
        <taxon>Dikarya</taxon>
        <taxon>Basidiomycota</taxon>
        <taxon>Pucciniomycotina</taxon>
        <taxon>Pucciniomycetes</taxon>
        <taxon>Pucciniales</taxon>
        <taxon>Pucciniaceae</taxon>
        <taxon>Puccinia</taxon>
    </lineage>
</organism>
<protein>
    <submittedName>
        <fullName evidence="2">Uncharacterized protein</fullName>
    </submittedName>
</protein>
<dbReference type="VEuPathDB" id="FungiDB:VP01_7851g3"/>
<dbReference type="STRING" id="27349.A0A0L6UBV4"/>
<dbReference type="AlphaFoldDB" id="A0A0L6UBV4"/>
<dbReference type="EMBL" id="LAVV01013329">
    <property type="protein sequence ID" value="KNZ45732.1"/>
    <property type="molecule type" value="Genomic_DNA"/>
</dbReference>
<evidence type="ECO:0000313" key="2">
    <source>
        <dbReference type="EMBL" id="KNZ45732.1"/>
    </source>
</evidence>
<comment type="caution">
    <text evidence="2">The sequence shown here is derived from an EMBL/GenBank/DDBJ whole genome shotgun (WGS) entry which is preliminary data.</text>
</comment>
<gene>
    <name evidence="2" type="ORF">VP01_7851g3</name>
</gene>